<dbReference type="SUPFAM" id="SSF50156">
    <property type="entry name" value="PDZ domain-like"/>
    <property type="match status" value="2"/>
</dbReference>
<keyword evidence="6" id="KW-1185">Reference proteome</keyword>
<dbReference type="GO" id="GO:0004252">
    <property type="term" value="F:serine-type endopeptidase activity"/>
    <property type="evidence" value="ECO:0007669"/>
    <property type="project" value="InterPro"/>
</dbReference>
<evidence type="ECO:0000256" key="2">
    <source>
        <dbReference type="ARBA" id="ARBA00022801"/>
    </source>
</evidence>
<dbReference type="PANTHER" id="PTHR43343">
    <property type="entry name" value="PEPTIDASE S12"/>
    <property type="match status" value="1"/>
</dbReference>
<accession>A0A517T719</accession>
<dbReference type="OrthoDB" id="248175at2"/>
<keyword evidence="1 5" id="KW-0645">Protease</keyword>
<evidence type="ECO:0000259" key="4">
    <source>
        <dbReference type="PROSITE" id="PS50106"/>
    </source>
</evidence>
<sequence precursor="true">MTQSKLQFGLVALLVLAWAGLANAADDPRETPLVLAIKRAKASVVNIHSEKTTYDDGSVFSPRKGRKVNGMGTGIVVDPRGYIVTNHHVVNGVDTLRATLVDGSTFDARTVSVDAEHDLAIIKIDSEKDLNVMPMGTSSDLMLGETVIAVGNAFGYEHTVTAGIVSALSRDVEVNETQSYRNLIQTDASINPGNSGGPLLNLKGDVVGINVAIRAGAQRIGFAIPIDDAREVIRDLISTERIDGHYHGLLTHDHKAALDRKLIVDRPTAGSPASKAGFQEGDVILKAGELEITDGADLERALLGKDINKPVEILVEREGEKKKLALELARRAGSAPTMHASLAKSDTNTNGEMTWNKVWEVLGLKLDDANPNDVSGTRYRGGLQVASVRPGSPAAMNGIRQGDILVGLHVWETVNVDNVVYVLEHPRVAHFSPLKFYIVRGRETLFGHLRLAQR</sequence>
<dbReference type="EMBL" id="CP036316">
    <property type="protein sequence ID" value="QDT64173.1"/>
    <property type="molecule type" value="Genomic_DNA"/>
</dbReference>
<reference evidence="5 6" key="1">
    <citation type="submission" date="2019-02" db="EMBL/GenBank/DDBJ databases">
        <title>Deep-cultivation of Planctomycetes and their phenomic and genomic characterization uncovers novel biology.</title>
        <authorList>
            <person name="Wiegand S."/>
            <person name="Jogler M."/>
            <person name="Boedeker C."/>
            <person name="Pinto D."/>
            <person name="Vollmers J."/>
            <person name="Rivas-Marin E."/>
            <person name="Kohn T."/>
            <person name="Peeters S.H."/>
            <person name="Heuer A."/>
            <person name="Rast P."/>
            <person name="Oberbeckmann S."/>
            <person name="Bunk B."/>
            <person name="Jeske O."/>
            <person name="Meyerdierks A."/>
            <person name="Storesund J.E."/>
            <person name="Kallscheuer N."/>
            <person name="Luecker S."/>
            <person name="Lage O.M."/>
            <person name="Pohl T."/>
            <person name="Merkel B.J."/>
            <person name="Hornburger P."/>
            <person name="Mueller R.-W."/>
            <person name="Bruemmer F."/>
            <person name="Labrenz M."/>
            <person name="Spormann A.M."/>
            <person name="Op den Camp H."/>
            <person name="Overmann J."/>
            <person name="Amann R."/>
            <person name="Jetten M.S.M."/>
            <person name="Mascher T."/>
            <person name="Medema M.H."/>
            <person name="Devos D.P."/>
            <person name="Kaster A.-K."/>
            <person name="Ovreas L."/>
            <person name="Rohde M."/>
            <person name="Galperin M.Y."/>
            <person name="Jogler C."/>
        </authorList>
    </citation>
    <scope>NUCLEOTIDE SEQUENCE [LARGE SCALE GENOMIC DNA]</scope>
    <source>
        <strain evidence="5 6">V22</strain>
    </source>
</reference>
<evidence type="ECO:0000313" key="5">
    <source>
        <dbReference type="EMBL" id="QDT64173.1"/>
    </source>
</evidence>
<dbReference type="KEGG" id="chya:V22_14040"/>
<dbReference type="Proteomes" id="UP000319976">
    <property type="component" value="Chromosome"/>
</dbReference>
<dbReference type="PANTHER" id="PTHR43343:SF3">
    <property type="entry name" value="PROTEASE DO-LIKE 8, CHLOROPLASTIC"/>
    <property type="match status" value="1"/>
</dbReference>
<protein>
    <submittedName>
        <fullName evidence="5">Serine protease HhoB</fullName>
    </submittedName>
</protein>
<dbReference type="PROSITE" id="PS50106">
    <property type="entry name" value="PDZ"/>
    <property type="match status" value="1"/>
</dbReference>
<gene>
    <name evidence="5" type="primary">hhoB</name>
    <name evidence="5" type="ORF">V22_14040</name>
</gene>
<dbReference type="Pfam" id="PF13365">
    <property type="entry name" value="Trypsin_2"/>
    <property type="match status" value="1"/>
</dbReference>
<evidence type="ECO:0000256" key="1">
    <source>
        <dbReference type="ARBA" id="ARBA00022670"/>
    </source>
</evidence>
<feature type="chain" id="PRO_5021900499" evidence="3">
    <location>
        <begin position="25"/>
        <end position="454"/>
    </location>
</feature>
<dbReference type="GO" id="GO:0006508">
    <property type="term" value="P:proteolysis"/>
    <property type="evidence" value="ECO:0007669"/>
    <property type="project" value="UniProtKB-KW"/>
</dbReference>
<organism evidence="5 6">
    <name type="scientific">Calycomorphotria hydatis</name>
    <dbReference type="NCBI Taxonomy" id="2528027"/>
    <lineage>
        <taxon>Bacteria</taxon>
        <taxon>Pseudomonadati</taxon>
        <taxon>Planctomycetota</taxon>
        <taxon>Planctomycetia</taxon>
        <taxon>Planctomycetales</taxon>
        <taxon>Planctomycetaceae</taxon>
        <taxon>Calycomorphotria</taxon>
    </lineage>
</organism>
<dbReference type="SMART" id="SM00228">
    <property type="entry name" value="PDZ"/>
    <property type="match status" value="2"/>
</dbReference>
<dbReference type="Gene3D" id="2.30.42.10">
    <property type="match status" value="2"/>
</dbReference>
<feature type="signal peptide" evidence="3">
    <location>
        <begin position="1"/>
        <end position="24"/>
    </location>
</feature>
<feature type="domain" description="PDZ" evidence="4">
    <location>
        <begin position="339"/>
        <end position="409"/>
    </location>
</feature>
<dbReference type="Pfam" id="PF13180">
    <property type="entry name" value="PDZ_2"/>
    <property type="match status" value="1"/>
</dbReference>
<dbReference type="InterPro" id="IPR009003">
    <property type="entry name" value="Peptidase_S1_PA"/>
</dbReference>
<evidence type="ECO:0000313" key="6">
    <source>
        <dbReference type="Proteomes" id="UP000319976"/>
    </source>
</evidence>
<dbReference type="Gene3D" id="2.40.10.120">
    <property type="match status" value="1"/>
</dbReference>
<evidence type="ECO:0000256" key="3">
    <source>
        <dbReference type="SAM" id="SignalP"/>
    </source>
</evidence>
<name>A0A517T719_9PLAN</name>
<keyword evidence="2" id="KW-0378">Hydrolase</keyword>
<dbReference type="RefSeq" id="WP_145261110.1">
    <property type="nucleotide sequence ID" value="NZ_CP036316.1"/>
</dbReference>
<dbReference type="InterPro" id="IPR001478">
    <property type="entry name" value="PDZ"/>
</dbReference>
<dbReference type="InterPro" id="IPR036034">
    <property type="entry name" value="PDZ_sf"/>
</dbReference>
<dbReference type="InterPro" id="IPR001940">
    <property type="entry name" value="Peptidase_S1C"/>
</dbReference>
<keyword evidence="3" id="KW-0732">Signal</keyword>
<dbReference type="InterPro" id="IPR051201">
    <property type="entry name" value="Chloro_Bact_Ser_Proteases"/>
</dbReference>
<dbReference type="PRINTS" id="PR00834">
    <property type="entry name" value="PROTEASES2C"/>
</dbReference>
<dbReference type="AlphaFoldDB" id="A0A517T719"/>
<dbReference type="SUPFAM" id="SSF50494">
    <property type="entry name" value="Trypsin-like serine proteases"/>
    <property type="match status" value="1"/>
</dbReference>
<proteinExistence type="predicted"/>